<reference evidence="2 3" key="1">
    <citation type="journal article" date="2021" name="Int. J. Syst. Evol. Microbiol.">
        <title>Faecalibacter bovis sp. nov., isolated from cow faeces.</title>
        <authorList>
            <person name="Li F."/>
            <person name="Zhao W."/>
            <person name="Hong Q."/>
            <person name="Shao Q."/>
            <person name="Song J."/>
            <person name="Yang S."/>
        </authorList>
    </citation>
    <scope>NUCLEOTIDE SEQUENCE [LARGE SCALE GENOMIC DNA]</scope>
    <source>
        <strain evidence="2 3">ZY171143</strain>
    </source>
</reference>
<evidence type="ECO:0000313" key="2">
    <source>
        <dbReference type="EMBL" id="QTV06531.1"/>
    </source>
</evidence>
<dbReference type="InterPro" id="IPR025381">
    <property type="entry name" value="DUF4296"/>
</dbReference>
<organism evidence="2 3">
    <name type="scientific">Faecalibacter bovis</name>
    <dbReference type="NCBI Taxonomy" id="2898187"/>
    <lineage>
        <taxon>Bacteria</taxon>
        <taxon>Pseudomonadati</taxon>
        <taxon>Bacteroidota</taxon>
        <taxon>Flavobacteriia</taxon>
        <taxon>Flavobacteriales</taxon>
        <taxon>Weeksellaceae</taxon>
        <taxon>Faecalibacter</taxon>
    </lineage>
</organism>
<keyword evidence="3" id="KW-1185">Reference proteome</keyword>
<reference evidence="3" key="2">
    <citation type="submission" date="2021-04" db="EMBL/GenBank/DDBJ databases">
        <title>Taxonomy of Flavobacteriaceae bacterium ZY171143.</title>
        <authorList>
            <person name="Li F."/>
        </authorList>
    </citation>
    <scope>NUCLEOTIDE SEQUENCE [LARGE SCALE GENOMIC DNA]</scope>
    <source>
        <strain evidence="3">ZY171143</strain>
    </source>
</reference>
<protein>
    <submittedName>
        <fullName evidence="2">DUF4296 domain-containing protein</fullName>
    </submittedName>
</protein>
<feature type="domain" description="DUF4296" evidence="1">
    <location>
        <begin position="25"/>
        <end position="108"/>
    </location>
</feature>
<accession>A0ABX7XF32</accession>
<gene>
    <name evidence="2" type="ORF">J9309_04185</name>
</gene>
<dbReference type="EMBL" id="CP072842">
    <property type="protein sequence ID" value="QTV06531.1"/>
    <property type="molecule type" value="Genomic_DNA"/>
</dbReference>
<dbReference type="PROSITE" id="PS51257">
    <property type="entry name" value="PROKAR_LIPOPROTEIN"/>
    <property type="match status" value="1"/>
</dbReference>
<sequence>MKKIAYIFIILISIVSCSKPYAQKPDDLLSKSEMRDILVDIYTSQQMMNSIQSQSPNQVLDVAKNTMYIFDQHETTHKIFEDSYKYYYTQTGAYQKILDDVIDELKNRLSEEELKKYEEIQAQGQQPQ</sequence>
<dbReference type="RefSeq" id="WP_230477251.1">
    <property type="nucleotide sequence ID" value="NZ_CP072842.1"/>
</dbReference>
<dbReference type="Pfam" id="PF14129">
    <property type="entry name" value="DUF4296"/>
    <property type="match status" value="1"/>
</dbReference>
<evidence type="ECO:0000313" key="3">
    <source>
        <dbReference type="Proteomes" id="UP000672011"/>
    </source>
</evidence>
<dbReference type="Proteomes" id="UP000672011">
    <property type="component" value="Chromosome"/>
</dbReference>
<evidence type="ECO:0000259" key="1">
    <source>
        <dbReference type="Pfam" id="PF14129"/>
    </source>
</evidence>
<name>A0ABX7XF32_9FLAO</name>
<proteinExistence type="predicted"/>